<dbReference type="STRING" id="1561003.Ark11_0209"/>
<organism evidence="2 3">
    <name type="scientific">Candidatus Ichthyocystis hellenicum</name>
    <dbReference type="NCBI Taxonomy" id="1561003"/>
    <lineage>
        <taxon>Bacteria</taxon>
        <taxon>Pseudomonadati</taxon>
        <taxon>Pseudomonadota</taxon>
        <taxon>Betaproteobacteria</taxon>
        <taxon>Burkholderiales</taxon>
        <taxon>Candidatus Ichthyocystis</taxon>
    </lineage>
</organism>
<evidence type="ECO:0000256" key="1">
    <source>
        <dbReference type="SAM" id="Coils"/>
    </source>
</evidence>
<gene>
    <name evidence="2" type="ORF">Ark11_0209</name>
</gene>
<dbReference type="InterPro" id="IPR009929">
    <property type="entry name" value="T3SS_YscO"/>
</dbReference>
<dbReference type="Gene3D" id="1.10.287.1700">
    <property type="match status" value="1"/>
</dbReference>
<dbReference type="Proteomes" id="UP000198651">
    <property type="component" value="Chromosome I"/>
</dbReference>
<name>A0A0S4M2V7_9BURK</name>
<dbReference type="InterPro" id="IPR053716">
    <property type="entry name" value="Flag_assembly_chemotaxis_eff"/>
</dbReference>
<sequence>MSVIDRLLKIKEFREKKAEIDLSNARAEVRNAEDKVAQAKKKWRDYQDFVIEEEKRLFSELYNKLVKRSDIEDVRSAVGDMQKKEIQYEDLFDEATDNLSKCKDVLKQKQKEHQTAMRVKQKFVELSDILKDEWEVEQNRKIDEEMDEIALSLSVRQESLEERAEEGAL</sequence>
<evidence type="ECO:0000313" key="2">
    <source>
        <dbReference type="EMBL" id="CUT17066.1"/>
    </source>
</evidence>
<reference evidence="3" key="1">
    <citation type="submission" date="2015-11" db="EMBL/GenBank/DDBJ databases">
        <authorList>
            <person name="Seth-Smith H.M.B."/>
        </authorList>
    </citation>
    <scope>NUCLEOTIDE SEQUENCE [LARGE SCALE GENOMIC DNA]</scope>
    <source>
        <strain evidence="3">2013Ark11</strain>
    </source>
</reference>
<dbReference type="EMBL" id="LN906597">
    <property type="protein sequence ID" value="CUT17066.1"/>
    <property type="molecule type" value="Genomic_DNA"/>
</dbReference>
<evidence type="ECO:0000313" key="3">
    <source>
        <dbReference type="Proteomes" id="UP000198651"/>
    </source>
</evidence>
<feature type="coiled-coil region" evidence="1">
    <location>
        <begin position="15"/>
        <end position="42"/>
    </location>
</feature>
<proteinExistence type="predicted"/>
<dbReference type="Pfam" id="PF07321">
    <property type="entry name" value="YscO"/>
    <property type="match status" value="1"/>
</dbReference>
<keyword evidence="1" id="KW-0175">Coiled coil</keyword>
<protein>
    <submittedName>
        <fullName evidence="2">Putative Type III secretion protein YscO</fullName>
    </submittedName>
</protein>
<keyword evidence="3" id="KW-1185">Reference proteome</keyword>
<dbReference type="OrthoDB" id="8912010at2"/>
<dbReference type="AlphaFoldDB" id="A0A0S4M2V7"/>
<dbReference type="RefSeq" id="WP_092342678.1">
    <property type="nucleotide sequence ID" value="NZ_FLSL01000115.1"/>
</dbReference>
<accession>A0A0S4M2V7</accession>